<dbReference type="Proteomes" id="UP000076420">
    <property type="component" value="Unassembled WGS sequence"/>
</dbReference>
<proteinExistence type="predicted"/>
<dbReference type="VEuPathDB" id="VectorBase:BGLB011369"/>
<dbReference type="AlphaFoldDB" id="A0A2C9K115"/>
<gene>
    <name evidence="1" type="primary">106076677</name>
</gene>
<name>A0A2C9K115_BIOGL</name>
<reference evidence="1" key="1">
    <citation type="submission" date="2020-05" db="UniProtKB">
        <authorList>
            <consortium name="EnsemblMetazoa"/>
        </authorList>
    </citation>
    <scope>IDENTIFICATION</scope>
    <source>
        <strain evidence="1">BB02</strain>
    </source>
</reference>
<dbReference type="EnsemblMetazoa" id="BGLB011369-RB">
    <property type="protein sequence ID" value="BGLB011369-PB"/>
    <property type="gene ID" value="BGLB011369"/>
</dbReference>
<evidence type="ECO:0000313" key="1">
    <source>
        <dbReference type="EnsemblMetazoa" id="BGLB011369-PB"/>
    </source>
</evidence>
<protein>
    <submittedName>
        <fullName evidence="1">Uncharacterized protein</fullName>
    </submittedName>
</protein>
<accession>A0A2C9K115</accession>
<sequence length="108" mass="12850">MLLVKLKTGQDDDPYSRSYCHHPLLRPHRSCGHLGIQEDQEWGQHHRDGGGDAGWPKHRTYHRNIYYDCYLGRRRLHQRNCGDDHAQWAAVLPSTSWLRSQPRFWYAK</sequence>
<evidence type="ECO:0000313" key="2">
    <source>
        <dbReference type="Proteomes" id="UP000076420"/>
    </source>
</evidence>
<organism evidence="1 2">
    <name type="scientific">Biomphalaria glabrata</name>
    <name type="common">Bloodfluke planorb</name>
    <name type="synonym">Freshwater snail</name>
    <dbReference type="NCBI Taxonomy" id="6526"/>
    <lineage>
        <taxon>Eukaryota</taxon>
        <taxon>Metazoa</taxon>
        <taxon>Spiralia</taxon>
        <taxon>Lophotrochozoa</taxon>
        <taxon>Mollusca</taxon>
        <taxon>Gastropoda</taxon>
        <taxon>Heterobranchia</taxon>
        <taxon>Euthyneura</taxon>
        <taxon>Panpulmonata</taxon>
        <taxon>Hygrophila</taxon>
        <taxon>Lymnaeoidea</taxon>
        <taxon>Planorbidae</taxon>
        <taxon>Biomphalaria</taxon>
    </lineage>
</organism>
<dbReference type="KEGG" id="bgt:106076677"/>